<accession>A0ABU5QRW4</accession>
<dbReference type="SUPFAM" id="SSF143011">
    <property type="entry name" value="RelE-like"/>
    <property type="match status" value="1"/>
</dbReference>
<evidence type="ECO:0000256" key="1">
    <source>
        <dbReference type="ARBA" id="ARBA00022649"/>
    </source>
</evidence>
<dbReference type="Proteomes" id="UP001304671">
    <property type="component" value="Unassembled WGS sequence"/>
</dbReference>
<dbReference type="Pfam" id="PF05016">
    <property type="entry name" value="ParE_toxin"/>
    <property type="match status" value="1"/>
</dbReference>
<keyword evidence="1" id="KW-1277">Toxin-antitoxin system</keyword>
<dbReference type="PANTHER" id="PTHR38813:SF1">
    <property type="entry name" value="TOXIN RELE1-RELATED"/>
    <property type="match status" value="1"/>
</dbReference>
<proteinExistence type="predicted"/>
<evidence type="ECO:0000313" key="3">
    <source>
        <dbReference type="Proteomes" id="UP001304671"/>
    </source>
</evidence>
<organism evidence="2 3">
    <name type="scientific">Arcicella aquatica</name>
    <dbReference type="NCBI Taxonomy" id="217141"/>
    <lineage>
        <taxon>Bacteria</taxon>
        <taxon>Pseudomonadati</taxon>
        <taxon>Bacteroidota</taxon>
        <taxon>Cytophagia</taxon>
        <taxon>Cytophagales</taxon>
        <taxon>Flectobacillaceae</taxon>
        <taxon>Arcicella</taxon>
    </lineage>
</organism>
<dbReference type="InterPro" id="IPR007712">
    <property type="entry name" value="RelE/ParE_toxin"/>
</dbReference>
<dbReference type="RefSeq" id="WP_323251407.1">
    <property type="nucleotide sequence ID" value="NZ_JAYFUL010000033.1"/>
</dbReference>
<name>A0ABU5QRW4_9BACT</name>
<evidence type="ECO:0000313" key="2">
    <source>
        <dbReference type="EMBL" id="MEA5259625.1"/>
    </source>
</evidence>
<keyword evidence="3" id="KW-1185">Reference proteome</keyword>
<dbReference type="PANTHER" id="PTHR38813">
    <property type="match status" value="1"/>
</dbReference>
<protein>
    <submittedName>
        <fullName evidence="2">Type II toxin-antitoxin system RelE/ParE family toxin</fullName>
    </submittedName>
</protein>
<comment type="caution">
    <text evidence="2">The sequence shown here is derived from an EMBL/GenBank/DDBJ whole genome shotgun (WGS) entry which is preliminary data.</text>
</comment>
<dbReference type="Gene3D" id="3.30.2310.20">
    <property type="entry name" value="RelE-like"/>
    <property type="match status" value="1"/>
</dbReference>
<gene>
    <name evidence="2" type="ORF">VB264_17640</name>
</gene>
<dbReference type="InterPro" id="IPR052747">
    <property type="entry name" value="TA_system_RelE_toxin"/>
</dbReference>
<reference evidence="2 3" key="1">
    <citation type="submission" date="2023-12" db="EMBL/GenBank/DDBJ databases">
        <title>Novel species of the genus Arcicella isolated from rivers.</title>
        <authorList>
            <person name="Lu H."/>
        </authorList>
    </citation>
    <scope>NUCLEOTIDE SEQUENCE [LARGE SCALE GENOMIC DNA]</scope>
    <source>
        <strain evidence="2 3">LMG 21963</strain>
    </source>
</reference>
<dbReference type="InterPro" id="IPR035093">
    <property type="entry name" value="RelE/ParE_toxin_dom_sf"/>
</dbReference>
<dbReference type="EMBL" id="JAYFUL010000033">
    <property type="protein sequence ID" value="MEA5259625.1"/>
    <property type="molecule type" value="Genomic_DNA"/>
</dbReference>
<sequence length="89" mass="10598">MILQFDESFEKSIKKLKDKKIKVRLLSLIESFESADSLSEIPNIKKMQGFQTYYRVRVGDYRIGFELQDDGSILFILIAHRKEIYKYFP</sequence>